<protein>
    <submittedName>
        <fullName evidence="18">Penicillin-binding protein 1A</fullName>
    </submittedName>
</protein>
<dbReference type="GO" id="GO:0008658">
    <property type="term" value="F:penicillin binding"/>
    <property type="evidence" value="ECO:0007669"/>
    <property type="project" value="InterPro"/>
</dbReference>
<evidence type="ECO:0000256" key="14">
    <source>
        <dbReference type="SAM" id="MobiDB-lite"/>
    </source>
</evidence>
<dbReference type="GO" id="GO:0030288">
    <property type="term" value="C:outer membrane-bounded periplasmic space"/>
    <property type="evidence" value="ECO:0007669"/>
    <property type="project" value="TreeGrafter"/>
</dbReference>
<keyword evidence="6" id="KW-0808">Transferase</keyword>
<comment type="caution">
    <text evidence="18">The sequence shown here is derived from an EMBL/GenBank/DDBJ whole genome shotgun (WGS) entry which is preliminary data.</text>
</comment>
<evidence type="ECO:0000313" key="18">
    <source>
        <dbReference type="EMBL" id="OAH11819.1"/>
    </source>
</evidence>
<evidence type="ECO:0000256" key="6">
    <source>
        <dbReference type="ARBA" id="ARBA00022679"/>
    </source>
</evidence>
<evidence type="ECO:0000256" key="5">
    <source>
        <dbReference type="ARBA" id="ARBA00022676"/>
    </source>
</evidence>
<feature type="region of interest" description="Disordered" evidence="14">
    <location>
        <begin position="790"/>
        <end position="893"/>
    </location>
</feature>
<evidence type="ECO:0000256" key="1">
    <source>
        <dbReference type="ARBA" id="ARBA00007090"/>
    </source>
</evidence>
<dbReference type="InterPro" id="IPR036950">
    <property type="entry name" value="PBP_transglycosylase"/>
</dbReference>
<keyword evidence="4" id="KW-0645">Protease</keyword>
<gene>
    <name evidence="18" type="primary">ponA1_3</name>
    <name evidence="18" type="ORF">STSP_48250</name>
</gene>
<dbReference type="GO" id="GO:0009002">
    <property type="term" value="F:serine-type D-Ala-D-Ala carboxypeptidase activity"/>
    <property type="evidence" value="ECO:0007669"/>
    <property type="project" value="UniProtKB-EC"/>
</dbReference>
<dbReference type="GO" id="GO:0071555">
    <property type="term" value="P:cell wall organization"/>
    <property type="evidence" value="ECO:0007669"/>
    <property type="project" value="UniProtKB-KW"/>
</dbReference>
<dbReference type="RefSeq" id="WP_067281726.1">
    <property type="nucleotide sequence ID" value="NZ_LOHS01000101.1"/>
</dbReference>
<keyword evidence="15" id="KW-0812">Transmembrane</keyword>
<proteinExistence type="inferred from homology"/>
<feature type="compositionally biased region" description="Low complexity" evidence="14">
    <location>
        <begin position="862"/>
        <end position="873"/>
    </location>
</feature>
<comment type="similarity">
    <text evidence="2">In the N-terminal section; belongs to the glycosyltransferase 51 family.</text>
</comment>
<feature type="transmembrane region" description="Helical" evidence="15">
    <location>
        <begin position="141"/>
        <end position="161"/>
    </location>
</feature>
<dbReference type="Gene3D" id="3.40.710.10">
    <property type="entry name" value="DD-peptidase/beta-lactamase superfamily"/>
    <property type="match status" value="1"/>
</dbReference>
<keyword evidence="11" id="KW-0961">Cell wall biogenesis/degradation</keyword>
<dbReference type="InterPro" id="IPR050396">
    <property type="entry name" value="Glycosyltr_51/Transpeptidase"/>
</dbReference>
<evidence type="ECO:0000256" key="10">
    <source>
        <dbReference type="ARBA" id="ARBA00023268"/>
    </source>
</evidence>
<dbReference type="InterPro" id="IPR012338">
    <property type="entry name" value="Beta-lactam/transpept-like"/>
</dbReference>
<dbReference type="Gene3D" id="1.10.3810.10">
    <property type="entry name" value="Biosynthetic peptidoglycan transglycosylase-like"/>
    <property type="match status" value="1"/>
</dbReference>
<evidence type="ECO:0000256" key="2">
    <source>
        <dbReference type="ARBA" id="ARBA00007739"/>
    </source>
</evidence>
<organism evidence="18 19">
    <name type="scientific">Streptomyces jeddahensis</name>
    <dbReference type="NCBI Taxonomy" id="1716141"/>
    <lineage>
        <taxon>Bacteria</taxon>
        <taxon>Bacillati</taxon>
        <taxon>Actinomycetota</taxon>
        <taxon>Actinomycetes</taxon>
        <taxon>Kitasatosporales</taxon>
        <taxon>Streptomycetaceae</taxon>
        <taxon>Streptomyces</taxon>
    </lineage>
</organism>
<dbReference type="InterPro" id="IPR023346">
    <property type="entry name" value="Lysozyme-like_dom_sf"/>
</dbReference>
<dbReference type="PANTHER" id="PTHR32282:SF34">
    <property type="entry name" value="PENICILLIN-BINDING PROTEIN 1A"/>
    <property type="match status" value="1"/>
</dbReference>
<keyword evidence="9" id="KW-0573">Peptidoglycan synthesis</keyword>
<keyword evidence="8" id="KW-0133">Cell shape</keyword>
<keyword evidence="3" id="KW-0121">Carboxypeptidase</keyword>
<dbReference type="STRING" id="1716141.STSP_48250"/>
<comment type="catalytic activity">
    <reaction evidence="12">
        <text>Preferential cleavage: (Ac)2-L-Lys-D-Ala-|-D-Ala. Also transpeptidation of peptidyl-alanyl moieties that are N-acyl substituents of D-alanine.</text>
        <dbReference type="EC" id="3.4.16.4"/>
    </reaction>
</comment>
<name>A0A177HMH3_9ACTN</name>
<keyword evidence="19" id="KW-1185">Reference proteome</keyword>
<keyword evidence="7" id="KW-0378">Hydrolase</keyword>
<dbReference type="PATRIC" id="fig|1716141.3.peg.5068"/>
<evidence type="ECO:0000259" key="17">
    <source>
        <dbReference type="Pfam" id="PF00912"/>
    </source>
</evidence>
<keyword evidence="15" id="KW-0472">Membrane</keyword>
<evidence type="ECO:0000256" key="13">
    <source>
        <dbReference type="ARBA" id="ARBA00049902"/>
    </source>
</evidence>
<evidence type="ECO:0000256" key="4">
    <source>
        <dbReference type="ARBA" id="ARBA00022670"/>
    </source>
</evidence>
<keyword evidence="10" id="KW-0511">Multifunctional enzyme</keyword>
<accession>A0A177HMH3</accession>
<dbReference type="SUPFAM" id="SSF53955">
    <property type="entry name" value="Lysozyme-like"/>
    <property type="match status" value="1"/>
</dbReference>
<dbReference type="Pfam" id="PF00905">
    <property type="entry name" value="Transpeptidase"/>
    <property type="match status" value="1"/>
</dbReference>
<feature type="compositionally biased region" description="Gly residues" evidence="14">
    <location>
        <begin position="845"/>
        <end position="861"/>
    </location>
</feature>
<evidence type="ECO:0000259" key="16">
    <source>
        <dbReference type="Pfam" id="PF00905"/>
    </source>
</evidence>
<dbReference type="InterPro" id="IPR001264">
    <property type="entry name" value="Glyco_trans_51"/>
</dbReference>
<dbReference type="GO" id="GO:0006508">
    <property type="term" value="P:proteolysis"/>
    <property type="evidence" value="ECO:0007669"/>
    <property type="project" value="UniProtKB-KW"/>
</dbReference>
<feature type="compositionally biased region" description="Low complexity" evidence="14">
    <location>
        <begin position="20"/>
        <end position="41"/>
    </location>
</feature>
<comment type="catalytic activity">
    <reaction evidence="13">
        <text>[GlcNAc-(1-&gt;4)-Mur2Ac(oyl-L-Ala-gamma-D-Glu-L-Lys-D-Ala-D-Ala)](n)-di-trans,octa-cis-undecaprenyl diphosphate + beta-D-GlcNAc-(1-&gt;4)-Mur2Ac(oyl-L-Ala-gamma-D-Glu-L-Lys-D-Ala-D-Ala)-di-trans,octa-cis-undecaprenyl diphosphate = [GlcNAc-(1-&gt;4)-Mur2Ac(oyl-L-Ala-gamma-D-Glu-L-Lys-D-Ala-D-Ala)](n+1)-di-trans,octa-cis-undecaprenyl diphosphate + di-trans,octa-cis-undecaprenyl diphosphate + H(+)</text>
        <dbReference type="Rhea" id="RHEA:23708"/>
        <dbReference type="Rhea" id="RHEA-COMP:9602"/>
        <dbReference type="Rhea" id="RHEA-COMP:9603"/>
        <dbReference type="ChEBI" id="CHEBI:15378"/>
        <dbReference type="ChEBI" id="CHEBI:58405"/>
        <dbReference type="ChEBI" id="CHEBI:60033"/>
        <dbReference type="ChEBI" id="CHEBI:78435"/>
        <dbReference type="EC" id="2.4.99.28"/>
    </reaction>
</comment>
<sequence>MSEHRRKPPQPQGGGRAAARRGLSGSSSGRRAAPRGATGSPSDGYGPGGAGGEERPYGGRAEARRAAQRAGGGGRRRAAPDGAGRGGRGAGGGRRGAPGGPGGPPGRGRRPAPAKKRFIDYPRAGKYGAARWVPSWRQVTGTLVAFFGGLLIAAGIGYAMVGVPSAKNAAATAENNVFYWSDNKTQMAATGDTNRQNVEFKDIPKAMQEAVISAENATFYKDKGVDPMGIARALFNMARGGDTQGGSTITQQFVKNTYLSQDQTLTRKFKELFISIKVNSKLSKDEILAGYLNTAYYGRDSYGIQAAAQAYFGKDSKDLTTEQCVFLAAVLKGPNLYNPDGGVGANATPAANTERAKQRWNWILDREVEVGNMTKAEREAVGSFPKLKKRTSSLSGQTGYLVDIAKEYVAKKLELTPEELDRGGYRIYTTFDKKKVEELEAAVKKTQKSFLKPKERAKDKYVQFGAASVDPENGAIVALYGGEGMDKGHYSNNANTTGVPVGSTWKPIVLASAMEYGTYKTDGEPLSPMSRYNGNDLLVIKDQNGDPIMGSNGKPFRQKNEGTTRWGMVTLRKAMEQSINTPFAQLGVDVGLANTRKTAEAMGILPESFDKGNLRNVSFSLGTSTPSAIRMADAYATFAASGTHYEPFSVTKVEKDGKPVPGFDPPKRKKAMDENVANNVTDVLENVVQNGTGKKIADIGFPVAGKTGTTDKNKSAWFVGYTRELSTAVTLFRTDPDKGKLLSMNGTGGVESIHGGDIPAQVWKDYMAEAMKGVTPKPFPEAEKIGEIIGASPSPTASASPTTDPSASTAPTPSVSAPSPSPSRTNGNGNNCSIWDPTCNDTGGTTDGGTSDGGTTDGSTGGTTPTPSTSSDTGGNGNGNGNGNGGFFGGPAG</sequence>
<dbReference type="AlphaFoldDB" id="A0A177HMH3"/>
<evidence type="ECO:0000256" key="8">
    <source>
        <dbReference type="ARBA" id="ARBA00022960"/>
    </source>
</evidence>
<evidence type="ECO:0000256" key="12">
    <source>
        <dbReference type="ARBA" id="ARBA00034000"/>
    </source>
</evidence>
<feature type="compositionally biased region" description="Low complexity" evidence="14">
    <location>
        <begin position="791"/>
        <end position="818"/>
    </location>
</feature>
<feature type="domain" description="Penicillin-binding protein transpeptidase" evidence="16">
    <location>
        <begin position="469"/>
        <end position="724"/>
    </location>
</feature>
<dbReference type="EMBL" id="LOHS01000101">
    <property type="protein sequence ID" value="OAH11819.1"/>
    <property type="molecule type" value="Genomic_DNA"/>
</dbReference>
<keyword evidence="5" id="KW-0328">Glycosyltransferase</keyword>
<dbReference type="OrthoDB" id="8865355at2"/>
<evidence type="ECO:0000256" key="15">
    <source>
        <dbReference type="SAM" id="Phobius"/>
    </source>
</evidence>
<evidence type="ECO:0000256" key="11">
    <source>
        <dbReference type="ARBA" id="ARBA00023316"/>
    </source>
</evidence>
<keyword evidence="15" id="KW-1133">Transmembrane helix</keyword>
<feature type="region of interest" description="Disordered" evidence="14">
    <location>
        <begin position="1"/>
        <end position="114"/>
    </location>
</feature>
<feature type="compositionally biased region" description="Gly residues" evidence="14">
    <location>
        <begin position="874"/>
        <end position="893"/>
    </location>
</feature>
<dbReference type="PANTHER" id="PTHR32282">
    <property type="entry name" value="BINDING PROTEIN TRANSPEPTIDASE, PUTATIVE-RELATED"/>
    <property type="match status" value="1"/>
</dbReference>
<dbReference type="InterPro" id="IPR001460">
    <property type="entry name" value="PCN-bd_Tpept"/>
</dbReference>
<feature type="compositionally biased region" description="Gly residues" evidence="14">
    <location>
        <begin position="83"/>
        <end position="100"/>
    </location>
</feature>
<dbReference type="GO" id="GO:0008360">
    <property type="term" value="P:regulation of cell shape"/>
    <property type="evidence" value="ECO:0007669"/>
    <property type="project" value="UniProtKB-KW"/>
</dbReference>
<evidence type="ECO:0000256" key="3">
    <source>
        <dbReference type="ARBA" id="ARBA00022645"/>
    </source>
</evidence>
<evidence type="ECO:0000256" key="7">
    <source>
        <dbReference type="ARBA" id="ARBA00022801"/>
    </source>
</evidence>
<dbReference type="SUPFAM" id="SSF56601">
    <property type="entry name" value="beta-lactamase/transpeptidase-like"/>
    <property type="match status" value="1"/>
</dbReference>
<dbReference type="Proteomes" id="UP000077381">
    <property type="component" value="Unassembled WGS sequence"/>
</dbReference>
<dbReference type="GO" id="GO:0008955">
    <property type="term" value="F:peptidoglycan glycosyltransferase activity"/>
    <property type="evidence" value="ECO:0007669"/>
    <property type="project" value="UniProtKB-EC"/>
</dbReference>
<dbReference type="FunFam" id="1.10.3810.10:FF:000001">
    <property type="entry name" value="Penicillin-binding protein 1A"/>
    <property type="match status" value="1"/>
</dbReference>
<comment type="similarity">
    <text evidence="1">In the C-terminal section; belongs to the transpeptidase family.</text>
</comment>
<dbReference type="Pfam" id="PF00912">
    <property type="entry name" value="Transgly"/>
    <property type="match status" value="1"/>
</dbReference>
<dbReference type="GO" id="GO:0009252">
    <property type="term" value="P:peptidoglycan biosynthetic process"/>
    <property type="evidence" value="ECO:0007669"/>
    <property type="project" value="UniProtKB-KW"/>
</dbReference>
<feature type="compositionally biased region" description="Basic and acidic residues" evidence="14">
    <location>
        <begin position="52"/>
        <end position="65"/>
    </location>
</feature>
<reference evidence="18 19" key="1">
    <citation type="submission" date="2015-12" db="EMBL/GenBank/DDBJ databases">
        <title>Genome sequence of Streptomyces sp. G25.</title>
        <authorList>
            <person name="Poehlein A."/>
            <person name="Roettig A."/>
            <person name="Hiessl S."/>
            <person name="Hauschild P."/>
            <person name="Schauer J."/>
            <person name="Madkour M.H."/>
            <person name="Al-Ansari A.M."/>
            <person name="Almakishah N.H."/>
            <person name="Steinbuechel A."/>
            <person name="Daniel R."/>
        </authorList>
    </citation>
    <scope>NUCLEOTIDE SEQUENCE [LARGE SCALE GENOMIC DNA]</scope>
    <source>
        <strain evidence="19">G25(2015)</strain>
    </source>
</reference>
<feature type="compositionally biased region" description="Polar residues" evidence="14">
    <location>
        <begin position="824"/>
        <end position="833"/>
    </location>
</feature>
<feature type="domain" description="Glycosyl transferase family 51" evidence="17">
    <location>
        <begin position="187"/>
        <end position="366"/>
    </location>
</feature>
<evidence type="ECO:0000313" key="19">
    <source>
        <dbReference type="Proteomes" id="UP000077381"/>
    </source>
</evidence>
<evidence type="ECO:0000256" key="9">
    <source>
        <dbReference type="ARBA" id="ARBA00022984"/>
    </source>
</evidence>